<dbReference type="EMBL" id="CP003587">
    <property type="protein sequence ID" value="AGY57388.1"/>
    <property type="molecule type" value="Genomic_DNA"/>
</dbReference>
<sequence length="136" mass="15273">MDPDQLQFFEKDFWPDLECVPMGVRFKLDSCKTKVSLRHWQLLSSAERAQLVALPCDSPEALAHFQATLAALATRYDFPLLPIAVDPSPWQLEPHCGLDDQSWQALSPFERFICIKAANKPELLAAILAALFSSSK</sequence>
<evidence type="ECO:0000313" key="1">
    <source>
        <dbReference type="EMBL" id="AGY57388.1"/>
    </source>
</evidence>
<dbReference type="InterPro" id="IPR013481">
    <property type="entry name" value="NarM"/>
</dbReference>
<dbReference type="HOGENOM" id="CLU_117669_0_0_3"/>
<keyword evidence="2" id="KW-1185">Reference proteome</keyword>
<dbReference type="NCBIfam" id="TIGR02664">
    <property type="entry name" value="nitr_red_assoc"/>
    <property type="match status" value="1"/>
</dbReference>
<dbReference type="AlphaFoldDB" id="U5QEW2"/>
<dbReference type="Pfam" id="PF09655">
    <property type="entry name" value="Nitr_red_assoc"/>
    <property type="match status" value="1"/>
</dbReference>
<dbReference type="OrthoDB" id="7263223at2"/>
<protein>
    <submittedName>
        <fullName evidence="1">Uncharacterized protein</fullName>
    </submittedName>
</protein>
<dbReference type="KEGG" id="glj:GKIL_1142"/>
<dbReference type="eggNOG" id="ENOG502ZV3X">
    <property type="taxonomic scope" value="Bacteria"/>
</dbReference>
<evidence type="ECO:0000313" key="2">
    <source>
        <dbReference type="Proteomes" id="UP000017396"/>
    </source>
</evidence>
<reference evidence="1 2" key="1">
    <citation type="journal article" date="2013" name="PLoS ONE">
        <title>Cultivation and Complete Genome Sequencing of Gloeobacter kilaueensis sp. nov., from a Lava Cave in Kilauea Caldera, Hawai'i.</title>
        <authorList>
            <person name="Saw J.H."/>
            <person name="Schatz M."/>
            <person name="Brown M.V."/>
            <person name="Kunkel D.D."/>
            <person name="Foster J.S."/>
            <person name="Shick H."/>
            <person name="Christensen S."/>
            <person name="Hou S."/>
            <person name="Wan X."/>
            <person name="Donachie S.P."/>
        </authorList>
    </citation>
    <scope>NUCLEOTIDE SEQUENCE [LARGE SCALE GENOMIC DNA]</scope>
    <source>
        <strain evidence="2">JS</strain>
    </source>
</reference>
<dbReference type="STRING" id="1183438.GKIL_1142"/>
<organism evidence="1 2">
    <name type="scientific">Gloeobacter kilaueensis (strain ATCC BAA-2537 / CCAP 1431/1 / ULC 316 / JS1)</name>
    <dbReference type="NCBI Taxonomy" id="1183438"/>
    <lineage>
        <taxon>Bacteria</taxon>
        <taxon>Bacillati</taxon>
        <taxon>Cyanobacteriota</taxon>
        <taxon>Cyanophyceae</taxon>
        <taxon>Gloeobacterales</taxon>
        <taxon>Gloeobacteraceae</taxon>
        <taxon>Gloeobacter</taxon>
    </lineage>
</organism>
<dbReference type="RefSeq" id="WP_023172458.1">
    <property type="nucleotide sequence ID" value="NC_022600.1"/>
</dbReference>
<accession>U5QEW2</accession>
<dbReference type="Proteomes" id="UP000017396">
    <property type="component" value="Chromosome"/>
</dbReference>
<gene>
    <name evidence="1" type="ORF">GKIL_1142</name>
</gene>
<proteinExistence type="predicted"/>
<name>U5QEW2_GLOK1</name>